<proteinExistence type="predicted"/>
<name>A0A8S9LUF3_BRACR</name>
<protein>
    <submittedName>
        <fullName evidence="1">Uncharacterized protein</fullName>
    </submittedName>
</protein>
<gene>
    <name evidence="1" type="ORF">F2Q70_00011932</name>
</gene>
<sequence length="167" mass="19398">MFSDFNYRMLIARKCRSIDTPFKISIDRAVAASLDASSRKLYGQVRSDAQCSDHVWIDEPRRFYGNLQPRIVEYAVVVVPGLPDFLLSACRALCRFTCVVEVVKERDRFVFVLAWTRVLVVRRWWWRSCATAAYVEPSLRPPFIHLQPKTINENRSSVRFDGGCNFD</sequence>
<organism evidence="1">
    <name type="scientific">Brassica cretica</name>
    <name type="common">Mustard</name>
    <dbReference type="NCBI Taxonomy" id="69181"/>
    <lineage>
        <taxon>Eukaryota</taxon>
        <taxon>Viridiplantae</taxon>
        <taxon>Streptophyta</taxon>
        <taxon>Embryophyta</taxon>
        <taxon>Tracheophyta</taxon>
        <taxon>Spermatophyta</taxon>
        <taxon>Magnoliopsida</taxon>
        <taxon>eudicotyledons</taxon>
        <taxon>Gunneridae</taxon>
        <taxon>Pentapetalae</taxon>
        <taxon>rosids</taxon>
        <taxon>malvids</taxon>
        <taxon>Brassicales</taxon>
        <taxon>Brassicaceae</taxon>
        <taxon>Brassiceae</taxon>
        <taxon>Brassica</taxon>
    </lineage>
</organism>
<evidence type="ECO:0000313" key="1">
    <source>
        <dbReference type="EMBL" id="KAF2609647.1"/>
    </source>
</evidence>
<dbReference type="AlphaFoldDB" id="A0A8S9LUF3"/>
<dbReference type="EMBL" id="QGKY02000089">
    <property type="protein sequence ID" value="KAF2609647.1"/>
    <property type="molecule type" value="Genomic_DNA"/>
</dbReference>
<comment type="caution">
    <text evidence="1">The sequence shown here is derived from an EMBL/GenBank/DDBJ whole genome shotgun (WGS) entry which is preliminary data.</text>
</comment>
<reference evidence="1" key="1">
    <citation type="submission" date="2019-12" db="EMBL/GenBank/DDBJ databases">
        <title>Genome sequencing and annotation of Brassica cretica.</title>
        <authorList>
            <person name="Studholme D.J."/>
            <person name="Sarris P.F."/>
        </authorList>
    </citation>
    <scope>NUCLEOTIDE SEQUENCE</scope>
    <source>
        <strain evidence="1">PFS-102/07</strain>
        <tissue evidence="1">Leaf</tissue>
    </source>
</reference>
<accession>A0A8S9LUF3</accession>